<dbReference type="EnsemblMetazoa" id="XM_014385121.2">
    <property type="protein sequence ID" value="XP_014240607.1"/>
    <property type="gene ID" value="LOC106661608"/>
</dbReference>
<dbReference type="Proteomes" id="UP000494040">
    <property type="component" value="Unassembled WGS sequence"/>
</dbReference>
<dbReference type="GO" id="GO:0003723">
    <property type="term" value="F:RNA binding"/>
    <property type="evidence" value="ECO:0007669"/>
    <property type="project" value="UniProtKB-UniRule"/>
</dbReference>
<sequence>MISFMTKDGERIISNGKSTIKCRSRTKYDTKLSDKISPEALKASEPIKLIRKTTAKRLAKEKVLKRMELHVDQEISPNRVHPKKVGFVGVQPSTENTTRQKKALRNRSGRVMKKHTLASERKRSDKKSTRLVSSRAANLAQVKKKKMKVEENKQAKTSEPSASKNLPKFRKNISRLNQKSSSVSSSKSRKSISSKKFLREPRGVVYFSHLPHGFYEEQLKKYCQQFGAVTGVYLPKSKIGNYRGYGFVEFKHPEVAEIVADTMNNYLMFNRLIKAKYIPPDQQKPWAFERPLQSAAELRAKAREGVLNRTKELTKEQLERFQSRLDNRVNSYREKIKQNNWGYDIQVGFDTP</sequence>
<dbReference type="CDD" id="cd12307">
    <property type="entry name" value="RRM_NIFK_like"/>
    <property type="match status" value="1"/>
</dbReference>
<evidence type="ECO:0000313" key="7">
    <source>
        <dbReference type="EnsemblMetazoa" id="XP_014240607.1"/>
    </source>
</evidence>
<dbReference type="GeneID" id="106661608"/>
<evidence type="ECO:0000256" key="5">
    <source>
        <dbReference type="SAM" id="MobiDB-lite"/>
    </source>
</evidence>
<dbReference type="Gene3D" id="3.30.70.330">
    <property type="match status" value="1"/>
</dbReference>
<evidence type="ECO:0000313" key="8">
    <source>
        <dbReference type="Proteomes" id="UP000494040"/>
    </source>
</evidence>
<dbReference type="InterPro" id="IPR035979">
    <property type="entry name" value="RBD_domain_sf"/>
</dbReference>
<name>A0A8I6TD11_CIMLE</name>
<reference evidence="7" key="1">
    <citation type="submission" date="2022-01" db="UniProtKB">
        <authorList>
            <consortium name="EnsemblMetazoa"/>
        </authorList>
    </citation>
    <scope>IDENTIFICATION</scope>
</reference>
<dbReference type="OrthoDB" id="21467at2759"/>
<dbReference type="InterPro" id="IPR000504">
    <property type="entry name" value="RRM_dom"/>
</dbReference>
<comment type="subcellular location">
    <subcellularLocation>
        <location evidence="1">Nucleus</location>
        <location evidence="1">Nucleolus</location>
    </subcellularLocation>
</comment>
<evidence type="ECO:0000256" key="3">
    <source>
        <dbReference type="ARBA" id="ARBA00023242"/>
    </source>
</evidence>
<dbReference type="PANTHER" id="PTHR46754">
    <property type="entry name" value="MKI67 FHA DOMAIN-INTERACTING NUCLEOLAR PHOSPHOPROTEIN"/>
    <property type="match status" value="1"/>
</dbReference>
<accession>A0A8I6TD11</accession>
<feature type="domain" description="RRM" evidence="6">
    <location>
        <begin position="203"/>
        <end position="280"/>
    </location>
</feature>
<proteinExistence type="predicted"/>
<feature type="region of interest" description="Disordered" evidence="5">
    <location>
        <begin position="89"/>
        <end position="194"/>
    </location>
</feature>
<dbReference type="SMART" id="SM00360">
    <property type="entry name" value="RRM"/>
    <property type="match status" value="1"/>
</dbReference>
<dbReference type="AlphaFoldDB" id="A0A8I6TD11"/>
<keyword evidence="2 4" id="KW-0694">RNA-binding</keyword>
<organism evidence="7 8">
    <name type="scientific">Cimex lectularius</name>
    <name type="common">Bed bug</name>
    <name type="synonym">Acanthia lectularia</name>
    <dbReference type="NCBI Taxonomy" id="79782"/>
    <lineage>
        <taxon>Eukaryota</taxon>
        <taxon>Metazoa</taxon>
        <taxon>Ecdysozoa</taxon>
        <taxon>Arthropoda</taxon>
        <taxon>Hexapoda</taxon>
        <taxon>Insecta</taxon>
        <taxon>Pterygota</taxon>
        <taxon>Neoptera</taxon>
        <taxon>Paraneoptera</taxon>
        <taxon>Hemiptera</taxon>
        <taxon>Heteroptera</taxon>
        <taxon>Panheteroptera</taxon>
        <taxon>Cimicomorpha</taxon>
        <taxon>Cimicidae</taxon>
        <taxon>Cimex</taxon>
    </lineage>
</organism>
<evidence type="ECO:0000256" key="2">
    <source>
        <dbReference type="ARBA" id="ARBA00022884"/>
    </source>
</evidence>
<dbReference type="RefSeq" id="XP_014240607.1">
    <property type="nucleotide sequence ID" value="XM_014385121.2"/>
</dbReference>
<keyword evidence="3" id="KW-0539">Nucleus</keyword>
<dbReference type="KEGG" id="clec:106661608"/>
<evidence type="ECO:0000259" key="6">
    <source>
        <dbReference type="PROSITE" id="PS50102"/>
    </source>
</evidence>
<dbReference type="PROSITE" id="PS50102">
    <property type="entry name" value="RRM"/>
    <property type="match status" value="1"/>
</dbReference>
<evidence type="ECO:0000256" key="4">
    <source>
        <dbReference type="PROSITE-ProRule" id="PRU00176"/>
    </source>
</evidence>
<feature type="compositionally biased region" description="Basic residues" evidence="5">
    <location>
        <begin position="99"/>
        <end position="116"/>
    </location>
</feature>
<dbReference type="InterPro" id="IPR012677">
    <property type="entry name" value="Nucleotide-bd_a/b_plait_sf"/>
</dbReference>
<protein>
    <recommendedName>
        <fullName evidence="6">RRM domain-containing protein</fullName>
    </recommendedName>
</protein>
<evidence type="ECO:0000256" key="1">
    <source>
        <dbReference type="ARBA" id="ARBA00004604"/>
    </source>
</evidence>
<dbReference type="SUPFAM" id="SSF54928">
    <property type="entry name" value="RNA-binding domain, RBD"/>
    <property type="match status" value="1"/>
</dbReference>
<feature type="compositionally biased region" description="Basic and acidic residues" evidence="5">
    <location>
        <begin position="117"/>
        <end position="128"/>
    </location>
</feature>
<dbReference type="Pfam" id="PF00076">
    <property type="entry name" value="RRM_1"/>
    <property type="match status" value="1"/>
</dbReference>
<keyword evidence="8" id="KW-1185">Reference proteome</keyword>
<dbReference type="GO" id="GO:0005730">
    <property type="term" value="C:nucleolus"/>
    <property type="evidence" value="ECO:0007669"/>
    <property type="project" value="UniProtKB-SubCell"/>
</dbReference>